<feature type="compositionally biased region" description="Basic and acidic residues" evidence="1">
    <location>
        <begin position="58"/>
        <end position="70"/>
    </location>
</feature>
<gene>
    <name evidence="2" type="ORF">B5V02_18605</name>
</gene>
<evidence type="ECO:0000313" key="2">
    <source>
        <dbReference type="EMBL" id="PZV37075.1"/>
    </source>
</evidence>
<dbReference type="InterPro" id="IPR018691">
    <property type="entry name" value="DUF2188"/>
</dbReference>
<accession>A0A2W7C1U3</accession>
<keyword evidence="3" id="KW-1185">Reference proteome</keyword>
<evidence type="ECO:0008006" key="4">
    <source>
        <dbReference type="Google" id="ProtNLM"/>
    </source>
</evidence>
<dbReference type="Pfam" id="PF09954">
    <property type="entry name" value="DUF2188"/>
    <property type="match status" value="1"/>
</dbReference>
<dbReference type="AlphaFoldDB" id="A0A2W7C1U3"/>
<comment type="caution">
    <text evidence="2">The sequence shown here is derived from an EMBL/GenBank/DDBJ whole genome shotgun (WGS) entry which is preliminary data.</text>
</comment>
<dbReference type="RefSeq" id="WP_111545635.1">
    <property type="nucleotide sequence ID" value="NZ_MZXV01000038.1"/>
</dbReference>
<sequence>MAKLPKFELVHDKKKDDWVLRQEGADRATRRFDTKEEATKGGVLESAVGKGGGSVRIKKLDGTIQEERTFPRSADPNETPG</sequence>
<dbReference type="OrthoDB" id="7871279at2"/>
<evidence type="ECO:0000256" key="1">
    <source>
        <dbReference type="SAM" id="MobiDB-lite"/>
    </source>
</evidence>
<reference evidence="3" key="1">
    <citation type="submission" date="2017-03" db="EMBL/GenBank/DDBJ databases">
        <authorList>
            <person name="Safronova V.I."/>
            <person name="Sazanova A.L."/>
            <person name="Chirak E.R."/>
        </authorList>
    </citation>
    <scope>NUCLEOTIDE SEQUENCE [LARGE SCALE GENOMIC DNA]</scope>
    <source>
        <strain evidence="3">Ach-343</strain>
    </source>
</reference>
<protein>
    <recommendedName>
        <fullName evidence="4">DUF2188 domain-containing protein</fullName>
    </recommendedName>
</protein>
<dbReference type="Proteomes" id="UP000248616">
    <property type="component" value="Unassembled WGS sequence"/>
</dbReference>
<proteinExistence type="predicted"/>
<dbReference type="EMBL" id="MZXV01000038">
    <property type="protein sequence ID" value="PZV37075.1"/>
    <property type="molecule type" value="Genomic_DNA"/>
</dbReference>
<organism evidence="2 3">
    <name type="scientific">Mesorhizobium kowhaii</name>
    <dbReference type="NCBI Taxonomy" id="1300272"/>
    <lineage>
        <taxon>Bacteria</taxon>
        <taxon>Pseudomonadati</taxon>
        <taxon>Pseudomonadota</taxon>
        <taxon>Alphaproteobacteria</taxon>
        <taxon>Hyphomicrobiales</taxon>
        <taxon>Phyllobacteriaceae</taxon>
        <taxon>Mesorhizobium</taxon>
    </lineage>
</organism>
<evidence type="ECO:0000313" key="3">
    <source>
        <dbReference type="Proteomes" id="UP000248616"/>
    </source>
</evidence>
<name>A0A2W7C1U3_9HYPH</name>
<feature type="region of interest" description="Disordered" evidence="1">
    <location>
        <begin position="43"/>
        <end position="81"/>
    </location>
</feature>